<keyword evidence="3" id="KW-1185">Reference proteome</keyword>
<accession>A0A7J8SWU4</accession>
<gene>
    <name evidence="2" type="ORF">Godav_002395</name>
</gene>
<feature type="non-terminal residue" evidence="2">
    <location>
        <position position="105"/>
    </location>
</feature>
<feature type="non-terminal residue" evidence="2">
    <location>
        <position position="1"/>
    </location>
</feature>
<sequence>FNWFEPTLEVFCGTRIVKKIVWLKAKNNECSLSRKHIMISVKVQRRSIDRSGHSFFAFANPRLEPPIMVISIVLFVMAYDYPPKKIRGNEDNGGGKSDDGGEEGQ</sequence>
<evidence type="ECO:0000256" key="1">
    <source>
        <dbReference type="SAM" id="MobiDB-lite"/>
    </source>
</evidence>
<comment type="caution">
    <text evidence="2">The sequence shown here is derived from an EMBL/GenBank/DDBJ whole genome shotgun (WGS) entry which is preliminary data.</text>
</comment>
<proteinExistence type="predicted"/>
<reference evidence="2 3" key="1">
    <citation type="journal article" date="2019" name="Genome Biol. Evol.">
        <title>Insights into the evolution of the New World diploid cottons (Gossypium, subgenus Houzingenia) based on genome sequencing.</title>
        <authorList>
            <person name="Grover C.E."/>
            <person name="Arick M.A. 2nd"/>
            <person name="Thrash A."/>
            <person name="Conover J.L."/>
            <person name="Sanders W.S."/>
            <person name="Peterson D.G."/>
            <person name="Frelichowski J.E."/>
            <person name="Scheffler J.A."/>
            <person name="Scheffler B.E."/>
            <person name="Wendel J.F."/>
        </authorList>
    </citation>
    <scope>NUCLEOTIDE SEQUENCE [LARGE SCALE GENOMIC DNA]</scope>
    <source>
        <strain evidence="2">27</strain>
        <tissue evidence="2">Leaf</tissue>
    </source>
</reference>
<protein>
    <submittedName>
        <fullName evidence="2">Uncharacterized protein</fullName>
    </submittedName>
</protein>
<feature type="region of interest" description="Disordered" evidence="1">
    <location>
        <begin position="83"/>
        <end position="105"/>
    </location>
</feature>
<organism evidence="2 3">
    <name type="scientific">Gossypium davidsonii</name>
    <name type="common">Davidson's cotton</name>
    <name type="synonym">Gossypium klotzschianum subsp. davidsonii</name>
    <dbReference type="NCBI Taxonomy" id="34287"/>
    <lineage>
        <taxon>Eukaryota</taxon>
        <taxon>Viridiplantae</taxon>
        <taxon>Streptophyta</taxon>
        <taxon>Embryophyta</taxon>
        <taxon>Tracheophyta</taxon>
        <taxon>Spermatophyta</taxon>
        <taxon>Magnoliopsida</taxon>
        <taxon>eudicotyledons</taxon>
        <taxon>Gunneridae</taxon>
        <taxon>Pentapetalae</taxon>
        <taxon>rosids</taxon>
        <taxon>malvids</taxon>
        <taxon>Malvales</taxon>
        <taxon>Malvaceae</taxon>
        <taxon>Malvoideae</taxon>
        <taxon>Gossypium</taxon>
    </lineage>
</organism>
<name>A0A7J8SWU4_GOSDV</name>
<dbReference type="AlphaFoldDB" id="A0A7J8SWU4"/>
<evidence type="ECO:0000313" key="3">
    <source>
        <dbReference type="Proteomes" id="UP000593561"/>
    </source>
</evidence>
<dbReference type="EMBL" id="JABFAC010000012">
    <property type="protein sequence ID" value="MBA0630280.1"/>
    <property type="molecule type" value="Genomic_DNA"/>
</dbReference>
<evidence type="ECO:0000313" key="2">
    <source>
        <dbReference type="EMBL" id="MBA0630280.1"/>
    </source>
</evidence>
<dbReference type="Proteomes" id="UP000593561">
    <property type="component" value="Unassembled WGS sequence"/>
</dbReference>